<dbReference type="InterPro" id="IPR025579">
    <property type="entry name" value="DUF4357"/>
</dbReference>
<evidence type="ECO:0000313" key="3">
    <source>
        <dbReference type="Proteomes" id="UP001501734"/>
    </source>
</evidence>
<accession>A0ABP7V457</accession>
<dbReference type="CDD" id="cd10447">
    <property type="entry name" value="GIY-YIG_unchar_2"/>
    <property type="match status" value="1"/>
</dbReference>
<reference evidence="3" key="1">
    <citation type="journal article" date="2019" name="Int. J. Syst. Evol. Microbiol.">
        <title>The Global Catalogue of Microorganisms (GCM) 10K type strain sequencing project: providing services to taxonomists for standard genome sequencing and annotation.</title>
        <authorList>
            <consortium name="The Broad Institute Genomics Platform"/>
            <consortium name="The Broad Institute Genome Sequencing Center for Infectious Disease"/>
            <person name="Wu L."/>
            <person name="Ma J."/>
        </authorList>
    </citation>
    <scope>NUCLEOTIDE SEQUENCE [LARGE SCALE GENOMIC DNA]</scope>
    <source>
        <strain evidence="3">JCM 17250</strain>
    </source>
</reference>
<sequence>MSGSLIRLFLVDGNPKGLRTVEISNMTIYTTIFPRTKLKEFLERNESKKPGCYILLGNNIENPDKLMVYVGEGESVDLRLKSHSRGGKQKDFWDEAIVFTSKDDYITKTQIQYLESEIHKLITQADKAELENNQIPSTPNLSEVDTAEMKHFLSAIRLIMSSVGIDILEPKRIESMAKKESEEDVIYEFGVYNAQAQMKIEDDKYIVLKGSTAVIEDRPSALPAIKKMRSSLVESGVLKEMSHEGLYEFTDDYIFNSPSYAAAAIAGGTENGRRQWKHNGKSLNEMELRELE</sequence>
<evidence type="ECO:0000313" key="2">
    <source>
        <dbReference type="EMBL" id="GAA4058174.1"/>
    </source>
</evidence>
<name>A0ABP7V457_9BACI</name>
<proteinExistence type="predicted"/>
<dbReference type="Pfam" id="PF14267">
    <property type="entry name" value="DUF4357"/>
    <property type="match status" value="1"/>
</dbReference>
<dbReference type="RefSeq" id="WP_344909488.1">
    <property type="nucleotide sequence ID" value="NZ_BAABDL010000010.1"/>
</dbReference>
<comment type="caution">
    <text evidence="2">The sequence shown here is derived from an EMBL/GenBank/DDBJ whole genome shotgun (WGS) entry which is preliminary data.</text>
</comment>
<dbReference type="Proteomes" id="UP001501734">
    <property type="component" value="Unassembled WGS sequence"/>
</dbReference>
<evidence type="ECO:0000259" key="1">
    <source>
        <dbReference type="Pfam" id="PF14267"/>
    </source>
</evidence>
<feature type="domain" description="DUF4357" evidence="1">
    <location>
        <begin position="229"/>
        <end position="280"/>
    </location>
</feature>
<dbReference type="EMBL" id="BAABDL010000010">
    <property type="protein sequence ID" value="GAA4058174.1"/>
    <property type="molecule type" value="Genomic_DNA"/>
</dbReference>
<keyword evidence="3" id="KW-1185">Reference proteome</keyword>
<gene>
    <name evidence="2" type="ORF">GCM10022410_01750</name>
</gene>
<organism evidence="2 3">
    <name type="scientific">Amphibacillus indicireducens</name>
    <dbReference type="NCBI Taxonomy" id="1076330"/>
    <lineage>
        <taxon>Bacteria</taxon>
        <taxon>Bacillati</taxon>
        <taxon>Bacillota</taxon>
        <taxon>Bacilli</taxon>
        <taxon>Bacillales</taxon>
        <taxon>Bacillaceae</taxon>
        <taxon>Amphibacillus</taxon>
    </lineage>
</organism>
<protein>
    <submittedName>
        <fullName evidence="2">GIY-YIG nuclease family protein</fullName>
    </submittedName>
</protein>